<feature type="domain" description="SHOCT" evidence="2">
    <location>
        <begin position="50"/>
        <end position="75"/>
    </location>
</feature>
<name>A0A1M4U3V4_9FIRM</name>
<dbReference type="Proteomes" id="UP000184148">
    <property type="component" value="Unassembled WGS sequence"/>
</dbReference>
<keyword evidence="4" id="KW-1185">Reference proteome</keyword>
<dbReference type="Pfam" id="PF09851">
    <property type="entry name" value="SHOCT"/>
    <property type="match status" value="1"/>
</dbReference>
<protein>
    <submittedName>
        <fullName evidence="3">Putative membrane protein</fullName>
    </submittedName>
</protein>
<dbReference type="AlphaFoldDB" id="A0A1M4U3V4"/>
<gene>
    <name evidence="3" type="ORF">SAMN02745133_00572</name>
</gene>
<dbReference type="EMBL" id="FQUY01000002">
    <property type="protein sequence ID" value="SHE51419.1"/>
    <property type="molecule type" value="Genomic_DNA"/>
</dbReference>
<accession>A0A1M4U3V4</accession>
<organism evidence="3 4">
    <name type="scientific">Desulforamulus putei DSM 12395</name>
    <dbReference type="NCBI Taxonomy" id="1121429"/>
    <lineage>
        <taxon>Bacteria</taxon>
        <taxon>Bacillati</taxon>
        <taxon>Bacillota</taxon>
        <taxon>Clostridia</taxon>
        <taxon>Eubacteriales</taxon>
        <taxon>Peptococcaceae</taxon>
        <taxon>Desulforamulus</taxon>
    </lineage>
</organism>
<reference evidence="4" key="1">
    <citation type="submission" date="2016-11" db="EMBL/GenBank/DDBJ databases">
        <authorList>
            <person name="Varghese N."/>
            <person name="Submissions S."/>
        </authorList>
    </citation>
    <scope>NUCLEOTIDE SEQUENCE [LARGE SCALE GENOMIC DNA]</scope>
    <source>
        <strain evidence="4">DSM 12395</strain>
    </source>
</reference>
<proteinExistence type="predicted"/>
<sequence>MPMMYGGYGMGWFGGIFMMLIPLALLGLVVYWAVNSGVKSALKEGSSSGALDILKSRYARNEITEDEYKKLKEELSR</sequence>
<dbReference type="STRING" id="1121429.SAMN02745133_00572"/>
<evidence type="ECO:0000259" key="2">
    <source>
        <dbReference type="Pfam" id="PF09851"/>
    </source>
</evidence>
<feature type="transmembrane region" description="Helical" evidence="1">
    <location>
        <begin position="12"/>
        <end position="34"/>
    </location>
</feature>
<dbReference type="RefSeq" id="WP_073235413.1">
    <property type="nucleotide sequence ID" value="NZ_FQUY01000002.1"/>
</dbReference>
<evidence type="ECO:0000313" key="3">
    <source>
        <dbReference type="EMBL" id="SHE51419.1"/>
    </source>
</evidence>
<evidence type="ECO:0000256" key="1">
    <source>
        <dbReference type="SAM" id="Phobius"/>
    </source>
</evidence>
<keyword evidence="1" id="KW-0812">Transmembrane</keyword>
<keyword evidence="1" id="KW-0472">Membrane</keyword>
<keyword evidence="1" id="KW-1133">Transmembrane helix</keyword>
<dbReference type="InterPro" id="IPR018649">
    <property type="entry name" value="SHOCT"/>
</dbReference>
<dbReference type="OrthoDB" id="5461404at2"/>
<evidence type="ECO:0000313" key="4">
    <source>
        <dbReference type="Proteomes" id="UP000184148"/>
    </source>
</evidence>